<dbReference type="AlphaFoldDB" id="A0A834GIX7"/>
<comment type="caution">
    <text evidence="1">The sequence shown here is derived from an EMBL/GenBank/DDBJ whole genome shotgun (WGS) entry which is preliminary data.</text>
</comment>
<keyword evidence="2" id="KW-1185">Reference proteome</keyword>
<organism evidence="1 2">
    <name type="scientific">Rhododendron simsii</name>
    <name type="common">Sims's rhododendron</name>
    <dbReference type="NCBI Taxonomy" id="118357"/>
    <lineage>
        <taxon>Eukaryota</taxon>
        <taxon>Viridiplantae</taxon>
        <taxon>Streptophyta</taxon>
        <taxon>Embryophyta</taxon>
        <taxon>Tracheophyta</taxon>
        <taxon>Spermatophyta</taxon>
        <taxon>Magnoliopsida</taxon>
        <taxon>eudicotyledons</taxon>
        <taxon>Gunneridae</taxon>
        <taxon>Pentapetalae</taxon>
        <taxon>asterids</taxon>
        <taxon>Ericales</taxon>
        <taxon>Ericaceae</taxon>
        <taxon>Ericoideae</taxon>
        <taxon>Rhodoreae</taxon>
        <taxon>Rhododendron</taxon>
    </lineage>
</organism>
<dbReference type="PANTHER" id="PTHR46033">
    <property type="entry name" value="PROTEIN MAIN-LIKE 2"/>
    <property type="match status" value="1"/>
</dbReference>
<dbReference type="Proteomes" id="UP000626092">
    <property type="component" value="Unassembled WGS sequence"/>
</dbReference>
<reference evidence="1" key="1">
    <citation type="submission" date="2019-11" db="EMBL/GenBank/DDBJ databases">
        <authorList>
            <person name="Liu Y."/>
            <person name="Hou J."/>
            <person name="Li T.-Q."/>
            <person name="Guan C.-H."/>
            <person name="Wu X."/>
            <person name="Wu H.-Z."/>
            <person name="Ling F."/>
            <person name="Zhang R."/>
            <person name="Shi X.-G."/>
            <person name="Ren J.-P."/>
            <person name="Chen E.-F."/>
            <person name="Sun J.-M."/>
        </authorList>
    </citation>
    <scope>NUCLEOTIDE SEQUENCE</scope>
    <source>
        <strain evidence="1">Adult_tree_wgs_1</strain>
        <tissue evidence="1">Leaves</tissue>
    </source>
</reference>
<protein>
    <recommendedName>
        <fullName evidence="3">Aminotransferase-like plant mobile domain-containing protein</fullName>
    </recommendedName>
</protein>
<evidence type="ECO:0000313" key="2">
    <source>
        <dbReference type="Proteomes" id="UP000626092"/>
    </source>
</evidence>
<dbReference type="OrthoDB" id="1692418at2759"/>
<name>A0A834GIX7_RHOSS</name>
<accession>A0A834GIX7</accession>
<evidence type="ECO:0000313" key="1">
    <source>
        <dbReference type="EMBL" id="KAF7132779.1"/>
    </source>
</evidence>
<proteinExistence type="predicted"/>
<gene>
    <name evidence="1" type="ORF">RHSIM_Rhsim09G0021100</name>
</gene>
<sequence length="430" mass="49530">MQRICTHVHIKTALKWKLERDDPRLPHIEKAGFGWVRQLTSLNSDQDLVKLFYSRFRPDTCTFLLGGKKYIISLEDVACLTSLFVDGQTIIWKENKDIYTLCENVLGRKVVTRTFVLPNNSGLNVPGIYLTLLEDFEGIRRLSWGSSMLALLIENLKEDPSKSDVVNLGGNAALLQSGASLEAISGLESGLVKQTYRKSDYDFLVGFLQGYSLFQFWVHLRFPAFRPNEISMENISVPLTVKWIKEIFKQSKNAYQKAPLDQWETITNSPISGLESGLVKQTYRKSDYDFLVGFLQGYSLFQFWVHLRFPAFRPNEISMENISVPLTVKWIKEIFKQSKNAYQKAPLDQWETITNSPTVEGPQHDIDWNEVLSIEIWDARWEHIIGELDFEDTAPDGLDVHEGRKQFRDVEPLIQDHATMEDGEQSRVRK</sequence>
<dbReference type="GO" id="GO:0010073">
    <property type="term" value="P:meristem maintenance"/>
    <property type="evidence" value="ECO:0007669"/>
    <property type="project" value="InterPro"/>
</dbReference>
<dbReference type="PANTHER" id="PTHR46033:SF17">
    <property type="entry name" value="AMINOTRANSFERASE-LIKE PLANT MOBILE DOMAIN-CONTAINING PROTEIN"/>
    <property type="match status" value="1"/>
</dbReference>
<dbReference type="EMBL" id="WJXA01000009">
    <property type="protein sequence ID" value="KAF7132779.1"/>
    <property type="molecule type" value="Genomic_DNA"/>
</dbReference>
<evidence type="ECO:0008006" key="3">
    <source>
        <dbReference type="Google" id="ProtNLM"/>
    </source>
</evidence>
<dbReference type="InterPro" id="IPR044824">
    <property type="entry name" value="MAIN-like"/>
</dbReference>